<dbReference type="Proteomes" id="UP000269945">
    <property type="component" value="Unassembled WGS sequence"/>
</dbReference>
<comment type="caution">
    <text evidence="1">The sequence shown here is derived from an EMBL/GenBank/DDBJ whole genome shotgun (WGS) entry which is preliminary data.</text>
</comment>
<sequence length="116" mass="12513">MSSKRSRRDCSASEAVQGAALAFQCIHHVHGGDRLAFGVLRVSHRIADHVLQKDFQDSPGLLIDEPRNALDTTSAGEPADGGLRDALDVIPEDFPVPLSASFPQPFTAFPATRHLL</sequence>
<evidence type="ECO:0000313" key="1">
    <source>
        <dbReference type="EMBL" id="VCW48799.1"/>
    </source>
</evidence>
<protein>
    <submittedName>
        <fullName evidence="1">Uncharacterized protein</fullName>
    </submittedName>
</protein>
<dbReference type="AlphaFoldDB" id="A0A9X9PSS8"/>
<gene>
    <name evidence="1" type="ORF">BN2614_LOCUS2</name>
</gene>
<organism evidence="1 2">
    <name type="scientific">Gulo gulo</name>
    <name type="common">Wolverine</name>
    <name type="synonym">Gluton</name>
    <dbReference type="NCBI Taxonomy" id="48420"/>
    <lineage>
        <taxon>Eukaryota</taxon>
        <taxon>Metazoa</taxon>
        <taxon>Chordata</taxon>
        <taxon>Craniata</taxon>
        <taxon>Vertebrata</taxon>
        <taxon>Euteleostomi</taxon>
        <taxon>Mammalia</taxon>
        <taxon>Eutheria</taxon>
        <taxon>Laurasiatheria</taxon>
        <taxon>Carnivora</taxon>
        <taxon>Caniformia</taxon>
        <taxon>Musteloidea</taxon>
        <taxon>Mustelidae</taxon>
        <taxon>Guloninae</taxon>
        <taxon>Gulo</taxon>
    </lineage>
</organism>
<reference evidence="1 2" key="1">
    <citation type="submission" date="2018-10" db="EMBL/GenBank/DDBJ databases">
        <authorList>
            <person name="Ekblom R."/>
            <person name="Jareborg N."/>
        </authorList>
    </citation>
    <scope>NUCLEOTIDE SEQUENCE [LARGE SCALE GENOMIC DNA]</scope>
    <source>
        <tissue evidence="1">Muscle</tissue>
    </source>
</reference>
<evidence type="ECO:0000313" key="2">
    <source>
        <dbReference type="Proteomes" id="UP000269945"/>
    </source>
</evidence>
<keyword evidence="2" id="KW-1185">Reference proteome</keyword>
<proteinExistence type="predicted"/>
<dbReference type="EMBL" id="CYRY02000190">
    <property type="protein sequence ID" value="VCW48799.1"/>
    <property type="molecule type" value="Genomic_DNA"/>
</dbReference>
<accession>A0A9X9PSS8</accession>
<name>A0A9X9PSS8_GULGU</name>